<evidence type="ECO:0000256" key="2">
    <source>
        <dbReference type="RuleBase" id="RU369043"/>
    </source>
</evidence>
<dbReference type="Pfam" id="PF01842">
    <property type="entry name" value="ACT"/>
    <property type="match status" value="3"/>
</dbReference>
<gene>
    <name evidence="5" type="ORF">LUZ62_027296</name>
</gene>
<dbReference type="Proteomes" id="UP001140206">
    <property type="component" value="Chromosome 1"/>
</dbReference>
<dbReference type="PANTHER" id="PTHR31096">
    <property type="entry name" value="ACT DOMAIN-CONTAINING PROTEIN ACR4-RELATED"/>
    <property type="match status" value="1"/>
</dbReference>
<dbReference type="GO" id="GO:0016597">
    <property type="term" value="F:amino acid binding"/>
    <property type="evidence" value="ECO:0007669"/>
    <property type="project" value="UniProtKB-UniRule"/>
</dbReference>
<feature type="domain" description="ACT" evidence="4">
    <location>
        <begin position="238"/>
        <end position="315"/>
    </location>
</feature>
<feature type="domain" description="ACT" evidence="4">
    <location>
        <begin position="448"/>
        <end position="527"/>
    </location>
</feature>
<dbReference type="Gene3D" id="3.30.70.260">
    <property type="match status" value="1"/>
</dbReference>
<evidence type="ECO:0000259" key="4">
    <source>
        <dbReference type="PROSITE" id="PS51671"/>
    </source>
</evidence>
<keyword evidence="1 2" id="KW-0677">Repeat</keyword>
<dbReference type="CDD" id="cd04897">
    <property type="entry name" value="ACT_ACR_3"/>
    <property type="match status" value="1"/>
</dbReference>
<dbReference type="PANTHER" id="PTHR31096:SF55">
    <property type="entry name" value="ACT DOMAIN-CONTAINING PROTEIN ACR6"/>
    <property type="match status" value="1"/>
</dbReference>
<dbReference type="EMBL" id="JAMFTS010000001">
    <property type="protein sequence ID" value="KAJ4814730.1"/>
    <property type="molecule type" value="Genomic_DNA"/>
</dbReference>
<dbReference type="InterPro" id="IPR045865">
    <property type="entry name" value="ACT-like_dom_sf"/>
</dbReference>
<proteinExistence type="predicted"/>
<comment type="function">
    <text evidence="2">Binds amino acids.</text>
</comment>
<organism evidence="5 6">
    <name type="scientific">Rhynchospora pubera</name>
    <dbReference type="NCBI Taxonomy" id="906938"/>
    <lineage>
        <taxon>Eukaryota</taxon>
        <taxon>Viridiplantae</taxon>
        <taxon>Streptophyta</taxon>
        <taxon>Embryophyta</taxon>
        <taxon>Tracheophyta</taxon>
        <taxon>Spermatophyta</taxon>
        <taxon>Magnoliopsida</taxon>
        <taxon>Liliopsida</taxon>
        <taxon>Poales</taxon>
        <taxon>Cyperaceae</taxon>
        <taxon>Cyperoideae</taxon>
        <taxon>Rhynchosporeae</taxon>
        <taxon>Rhynchospora</taxon>
    </lineage>
</organism>
<name>A0AAV8HA52_9POAL</name>
<evidence type="ECO:0000256" key="1">
    <source>
        <dbReference type="ARBA" id="ARBA00022737"/>
    </source>
</evidence>
<dbReference type="SUPFAM" id="SSF55021">
    <property type="entry name" value="ACT-like"/>
    <property type="match status" value="3"/>
</dbReference>
<sequence length="561" mass="64002">MRNRRVTYEATIIMRRSKLFNGSNEMRRSHKNQNKKNKGKNLKNVIVRYQKDINALNPLYSISPFHIFRKYIKRVCTHFDLLSSPPHFQFRRNSNLGPKSWKYLENKSSILKKKSSMEMDNDDEYAKLFRRMNPPRVVIDNEACENATVIRVDSVNRHGTLLEVVQVIADLNLVIKKAYISSDGSWFMDVFNVTDCAGNKVTDKKIISYIQTTLESEECFYPTIRNSIGIVPTTEHTSIELTGTDRPGIMSDVCAVLANLKCNVTSAELWTHNTRVAAVVHITDGPTGKPIRDENRILEIKKLLCNVLTNGGTNNVRSAHTDVSVVMTHRERRLHQMMYGDRDFDCGESREEGCGPNVTVSDCAERGYTVVILRSKDRVKLLFDTVCTLTDMEYVVYHGMVSTENDEAYQEYYIRHVDGNPINSEAERERLIQCLEAAIERRTSEGLELELRTEDRVGLLSDITRIFRENGLTIKRAKVSTDGGEVVDTFYLSEASGNPVEAKTIEMIQTQIGQQVLQVKHNPFVKNSDKSSDEQGAGFFFLGNFFKHYPFPGFQLIRSCS</sequence>
<feature type="compositionally biased region" description="Basic residues" evidence="3">
    <location>
        <begin position="28"/>
        <end position="41"/>
    </location>
</feature>
<comment type="caution">
    <text evidence="5">The sequence shown here is derived from an EMBL/GenBank/DDBJ whole genome shotgun (WGS) entry which is preliminary data.</text>
</comment>
<dbReference type="InterPro" id="IPR040217">
    <property type="entry name" value="ACR1-12"/>
</dbReference>
<protein>
    <recommendedName>
        <fullName evidence="2">ACT domain-containing protein ACR</fullName>
    </recommendedName>
    <alternativeName>
        <fullName evidence="2">Protein ACT DOMAIN REPEATS</fullName>
    </alternativeName>
</protein>
<feature type="domain" description="ACT" evidence="4">
    <location>
        <begin position="149"/>
        <end position="226"/>
    </location>
</feature>
<evidence type="ECO:0000256" key="3">
    <source>
        <dbReference type="SAM" id="MobiDB-lite"/>
    </source>
</evidence>
<dbReference type="AlphaFoldDB" id="A0AAV8HA52"/>
<evidence type="ECO:0000313" key="6">
    <source>
        <dbReference type="Proteomes" id="UP001140206"/>
    </source>
</evidence>
<accession>A0AAV8HA52</accession>
<keyword evidence="6" id="KW-1185">Reference proteome</keyword>
<reference evidence="5" key="1">
    <citation type="submission" date="2022-08" db="EMBL/GenBank/DDBJ databases">
        <authorList>
            <person name="Marques A."/>
        </authorList>
    </citation>
    <scope>NUCLEOTIDE SEQUENCE</scope>
    <source>
        <strain evidence="5">RhyPub2mFocal</strain>
        <tissue evidence="5">Leaves</tissue>
    </source>
</reference>
<dbReference type="InterPro" id="IPR002912">
    <property type="entry name" value="ACT_dom"/>
</dbReference>
<feature type="region of interest" description="Disordered" evidence="3">
    <location>
        <begin position="21"/>
        <end position="41"/>
    </location>
</feature>
<evidence type="ECO:0000313" key="5">
    <source>
        <dbReference type="EMBL" id="KAJ4814730.1"/>
    </source>
</evidence>
<dbReference type="PROSITE" id="PS51671">
    <property type="entry name" value="ACT"/>
    <property type="match status" value="3"/>
</dbReference>